<accession>A0AAN8FXW3</accession>
<evidence type="ECO:0000313" key="3">
    <source>
        <dbReference type="Proteomes" id="UP001331761"/>
    </source>
</evidence>
<sequence>MFLIITVLAVIVADTYCENSTITGTKNTTSIVQHDVNTTSTPKAENRTITILLSDLDMKNTFSKINEKWFEKPIWDYEIAFEALLEAVIRHRTHVDFKLYRKKHFPKDERNKTTMAEKVEELLGSACPSYQERKFSIFSCIKGDLKVTRSIPKSSYYGCNGFFDTKGEKDLLTVACLYKKKRVESRFHTYKNIEI</sequence>
<dbReference type="EMBL" id="WIXE01004070">
    <property type="protein sequence ID" value="KAK5983367.1"/>
    <property type="molecule type" value="Genomic_DNA"/>
</dbReference>
<reference evidence="2 3" key="1">
    <citation type="submission" date="2019-10" db="EMBL/GenBank/DDBJ databases">
        <title>Assembly and Annotation for the nematode Trichostrongylus colubriformis.</title>
        <authorList>
            <person name="Martin J."/>
        </authorList>
    </citation>
    <scope>NUCLEOTIDE SEQUENCE [LARGE SCALE GENOMIC DNA]</scope>
    <source>
        <strain evidence="2">G859</strain>
        <tissue evidence="2">Whole worm</tissue>
    </source>
</reference>
<comment type="caution">
    <text evidence="2">The sequence shown here is derived from an EMBL/GenBank/DDBJ whole genome shotgun (WGS) entry which is preliminary data.</text>
</comment>
<organism evidence="2 3">
    <name type="scientific">Trichostrongylus colubriformis</name>
    <name type="common">Black scour worm</name>
    <dbReference type="NCBI Taxonomy" id="6319"/>
    <lineage>
        <taxon>Eukaryota</taxon>
        <taxon>Metazoa</taxon>
        <taxon>Ecdysozoa</taxon>
        <taxon>Nematoda</taxon>
        <taxon>Chromadorea</taxon>
        <taxon>Rhabditida</taxon>
        <taxon>Rhabditina</taxon>
        <taxon>Rhabditomorpha</taxon>
        <taxon>Strongyloidea</taxon>
        <taxon>Trichostrongylidae</taxon>
        <taxon>Trichostrongylus</taxon>
    </lineage>
</organism>
<feature type="signal peptide" evidence="1">
    <location>
        <begin position="1"/>
        <end position="17"/>
    </location>
</feature>
<keyword evidence="3" id="KW-1185">Reference proteome</keyword>
<gene>
    <name evidence="2" type="ORF">GCK32_009333</name>
</gene>
<name>A0AAN8FXW3_TRICO</name>
<proteinExistence type="predicted"/>
<keyword evidence="1" id="KW-0732">Signal</keyword>
<dbReference type="Proteomes" id="UP001331761">
    <property type="component" value="Unassembled WGS sequence"/>
</dbReference>
<protein>
    <submittedName>
        <fullName evidence="2">Uncharacterized protein</fullName>
    </submittedName>
</protein>
<evidence type="ECO:0000256" key="1">
    <source>
        <dbReference type="SAM" id="SignalP"/>
    </source>
</evidence>
<dbReference type="AlphaFoldDB" id="A0AAN8FXW3"/>
<feature type="chain" id="PRO_5042927111" evidence="1">
    <location>
        <begin position="18"/>
        <end position="195"/>
    </location>
</feature>
<evidence type="ECO:0000313" key="2">
    <source>
        <dbReference type="EMBL" id="KAK5983367.1"/>
    </source>
</evidence>